<name>A0A0L8HLA1_OCTBM</name>
<sequence length="76" mass="8835">MLYCCLSLSLPIVFYLSLSLNHHFHHFLFDSRAHSKHITSSLSNSTTISYWNLYANRTHDEAPLARDKAHQEMNNS</sequence>
<gene>
    <name evidence="1" type="ORF">OCBIM_22012372mg</name>
</gene>
<dbReference type="AlphaFoldDB" id="A0A0L8HLA1"/>
<evidence type="ECO:0000313" key="1">
    <source>
        <dbReference type="EMBL" id="KOF89914.1"/>
    </source>
</evidence>
<proteinExistence type="predicted"/>
<dbReference type="EMBL" id="KQ417906">
    <property type="protein sequence ID" value="KOF89914.1"/>
    <property type="molecule type" value="Genomic_DNA"/>
</dbReference>
<accession>A0A0L8HLA1</accession>
<reference evidence="1" key="1">
    <citation type="submission" date="2015-07" db="EMBL/GenBank/DDBJ databases">
        <title>MeaNS - Measles Nucleotide Surveillance Program.</title>
        <authorList>
            <person name="Tran T."/>
            <person name="Druce J."/>
        </authorList>
    </citation>
    <scope>NUCLEOTIDE SEQUENCE</scope>
    <source>
        <strain evidence="1">UCB-OBI-ISO-001</strain>
        <tissue evidence="1">Gonad</tissue>
    </source>
</reference>
<protein>
    <submittedName>
        <fullName evidence="1">Uncharacterized protein</fullName>
    </submittedName>
</protein>
<organism evidence="1">
    <name type="scientific">Octopus bimaculoides</name>
    <name type="common">California two-spotted octopus</name>
    <dbReference type="NCBI Taxonomy" id="37653"/>
    <lineage>
        <taxon>Eukaryota</taxon>
        <taxon>Metazoa</taxon>
        <taxon>Spiralia</taxon>
        <taxon>Lophotrochozoa</taxon>
        <taxon>Mollusca</taxon>
        <taxon>Cephalopoda</taxon>
        <taxon>Coleoidea</taxon>
        <taxon>Octopodiformes</taxon>
        <taxon>Octopoda</taxon>
        <taxon>Incirrata</taxon>
        <taxon>Octopodidae</taxon>
        <taxon>Octopus</taxon>
    </lineage>
</organism>